<dbReference type="Proteomes" id="UP001144471">
    <property type="component" value="Unassembled WGS sequence"/>
</dbReference>
<keyword evidence="1" id="KW-1133">Transmembrane helix</keyword>
<feature type="transmembrane region" description="Helical" evidence="1">
    <location>
        <begin position="56"/>
        <end position="78"/>
    </location>
</feature>
<keyword evidence="1" id="KW-0472">Membrane</keyword>
<reference evidence="2" key="1">
    <citation type="submission" date="2022-12" db="EMBL/GenBank/DDBJ databases">
        <title>Reference genome sequencing for broad-spectrum identification of bacterial and archaeal isolates by mass spectrometry.</title>
        <authorList>
            <person name="Sekiguchi Y."/>
            <person name="Tourlousse D.M."/>
        </authorList>
    </citation>
    <scope>NUCLEOTIDE SEQUENCE</scope>
    <source>
        <strain evidence="2">10succ1</strain>
    </source>
</reference>
<evidence type="ECO:0000256" key="1">
    <source>
        <dbReference type="SAM" id="Phobius"/>
    </source>
</evidence>
<feature type="transmembrane region" description="Helical" evidence="1">
    <location>
        <begin position="12"/>
        <end position="35"/>
    </location>
</feature>
<dbReference type="InterPro" id="IPR012427">
    <property type="entry name" value="DUF1622"/>
</dbReference>
<dbReference type="PANTHER" id="PTHR38468:SF1">
    <property type="entry name" value="SLL0939 PROTEIN"/>
    <property type="match status" value="1"/>
</dbReference>
<accession>A0A9W6GMW1</accession>
<gene>
    <name evidence="2" type="ORF">PM10SUCC1_22580</name>
</gene>
<sequence>MQNFIGDINQIIINMCQLLASIVILLGVVKAILIYARDILYREKSLDAIQESRLEIGHSFSLGLAFLIGASILKTIITPNWDDIGQLAAIIAIRTTLNHFLLKDLEDIFKRNNNVSDQGKDSKEK</sequence>
<dbReference type="RefSeq" id="WP_281836080.1">
    <property type="nucleotide sequence ID" value="NZ_BSDY01000010.1"/>
</dbReference>
<organism evidence="2 3">
    <name type="scientific">Propionigenium maris DSM 9537</name>
    <dbReference type="NCBI Taxonomy" id="1123000"/>
    <lineage>
        <taxon>Bacteria</taxon>
        <taxon>Fusobacteriati</taxon>
        <taxon>Fusobacteriota</taxon>
        <taxon>Fusobacteriia</taxon>
        <taxon>Fusobacteriales</taxon>
        <taxon>Fusobacteriaceae</taxon>
        <taxon>Propionigenium</taxon>
    </lineage>
</organism>
<evidence type="ECO:0000313" key="3">
    <source>
        <dbReference type="Proteomes" id="UP001144471"/>
    </source>
</evidence>
<proteinExistence type="predicted"/>
<evidence type="ECO:0008006" key="4">
    <source>
        <dbReference type="Google" id="ProtNLM"/>
    </source>
</evidence>
<keyword evidence="3" id="KW-1185">Reference proteome</keyword>
<dbReference type="PANTHER" id="PTHR38468">
    <property type="entry name" value="SLL0939 PROTEIN"/>
    <property type="match status" value="1"/>
</dbReference>
<dbReference type="EMBL" id="BSDY01000010">
    <property type="protein sequence ID" value="GLI56744.1"/>
    <property type="molecule type" value="Genomic_DNA"/>
</dbReference>
<keyword evidence="1" id="KW-0812">Transmembrane</keyword>
<protein>
    <recommendedName>
        <fullName evidence="4">DUF1622 domain-containing protein</fullName>
    </recommendedName>
</protein>
<evidence type="ECO:0000313" key="2">
    <source>
        <dbReference type="EMBL" id="GLI56744.1"/>
    </source>
</evidence>
<name>A0A9W6GMW1_9FUSO</name>
<dbReference type="Pfam" id="PF07784">
    <property type="entry name" value="DUF1622"/>
    <property type="match status" value="1"/>
</dbReference>
<comment type="caution">
    <text evidence="2">The sequence shown here is derived from an EMBL/GenBank/DDBJ whole genome shotgun (WGS) entry which is preliminary data.</text>
</comment>
<dbReference type="AlphaFoldDB" id="A0A9W6GMW1"/>